<name>A0ACA9PLC8_9GLOM</name>
<proteinExistence type="predicted"/>
<organism evidence="1 2">
    <name type="scientific">Racocetra persica</name>
    <dbReference type="NCBI Taxonomy" id="160502"/>
    <lineage>
        <taxon>Eukaryota</taxon>
        <taxon>Fungi</taxon>
        <taxon>Fungi incertae sedis</taxon>
        <taxon>Mucoromycota</taxon>
        <taxon>Glomeromycotina</taxon>
        <taxon>Glomeromycetes</taxon>
        <taxon>Diversisporales</taxon>
        <taxon>Gigasporaceae</taxon>
        <taxon>Racocetra</taxon>
    </lineage>
</organism>
<comment type="caution">
    <text evidence="1">The sequence shown here is derived from an EMBL/GenBank/DDBJ whole genome shotgun (WGS) entry which is preliminary data.</text>
</comment>
<evidence type="ECO:0000313" key="1">
    <source>
        <dbReference type="EMBL" id="CAG8706819.1"/>
    </source>
</evidence>
<reference evidence="1" key="1">
    <citation type="submission" date="2021-06" db="EMBL/GenBank/DDBJ databases">
        <authorList>
            <person name="Kallberg Y."/>
            <person name="Tangrot J."/>
            <person name="Rosling A."/>
        </authorList>
    </citation>
    <scope>NUCLEOTIDE SEQUENCE</scope>
    <source>
        <strain evidence="1">MA461A</strain>
    </source>
</reference>
<dbReference type="EMBL" id="CAJVQC010020244">
    <property type="protein sequence ID" value="CAG8706819.1"/>
    <property type="molecule type" value="Genomic_DNA"/>
</dbReference>
<evidence type="ECO:0000313" key="2">
    <source>
        <dbReference type="Proteomes" id="UP000789920"/>
    </source>
</evidence>
<sequence length="56" mass="6260">ATTLQLLSDQTKTIVSQKAISESLDLGLDLDLQEMIEIINVLNAILVYKIKMMKVI</sequence>
<dbReference type="Proteomes" id="UP000789920">
    <property type="component" value="Unassembled WGS sequence"/>
</dbReference>
<accession>A0ACA9PLC8</accession>
<gene>
    <name evidence="1" type="ORF">RPERSI_LOCUS10281</name>
</gene>
<keyword evidence="2" id="KW-1185">Reference proteome</keyword>
<protein>
    <submittedName>
        <fullName evidence="1">34445_t:CDS:1</fullName>
    </submittedName>
</protein>
<feature type="non-terminal residue" evidence="1">
    <location>
        <position position="1"/>
    </location>
</feature>